<evidence type="ECO:0000313" key="8">
    <source>
        <dbReference type="Proteomes" id="UP000311382"/>
    </source>
</evidence>
<comment type="similarity">
    <text evidence="6">Belongs to the cytochrome c oxidase subunit 6A family.</text>
</comment>
<name>A0A5C5G192_9BASI</name>
<evidence type="ECO:0000256" key="1">
    <source>
        <dbReference type="ARBA" id="ARBA00004273"/>
    </source>
</evidence>
<dbReference type="OrthoDB" id="5947505at2759"/>
<evidence type="ECO:0000256" key="3">
    <source>
        <dbReference type="ARBA" id="ARBA00022946"/>
    </source>
</evidence>
<dbReference type="STRING" id="5288.A0A5C5G192"/>
<reference evidence="7 8" key="1">
    <citation type="submission" date="2019-03" db="EMBL/GenBank/DDBJ databases">
        <title>Rhodosporidium diobovatum UCD-FST 08-225 genome sequencing, assembly, and annotation.</title>
        <authorList>
            <person name="Fakankun I.U."/>
            <person name="Fristensky B."/>
            <person name="Levin D.B."/>
        </authorList>
    </citation>
    <scope>NUCLEOTIDE SEQUENCE [LARGE SCALE GENOMIC DNA]</scope>
    <source>
        <strain evidence="7 8">UCD-FST 08-225</strain>
    </source>
</reference>
<dbReference type="SUPFAM" id="SSF81411">
    <property type="entry name" value="Mitochondrial cytochrome c oxidase subunit VIa"/>
    <property type="match status" value="1"/>
</dbReference>
<evidence type="ECO:0000256" key="5">
    <source>
        <dbReference type="ARBA" id="ARBA00023136"/>
    </source>
</evidence>
<evidence type="ECO:0000256" key="6">
    <source>
        <dbReference type="RuleBase" id="RU004396"/>
    </source>
</evidence>
<gene>
    <name evidence="7" type="ORF">DMC30DRAFT_414728</name>
</gene>
<keyword evidence="5" id="KW-0472">Membrane</keyword>
<dbReference type="GO" id="GO:0030234">
    <property type="term" value="F:enzyme regulator activity"/>
    <property type="evidence" value="ECO:0007669"/>
    <property type="project" value="TreeGrafter"/>
</dbReference>
<evidence type="ECO:0000256" key="4">
    <source>
        <dbReference type="ARBA" id="ARBA00023128"/>
    </source>
</evidence>
<accession>A0A5C5G192</accession>
<keyword evidence="2" id="KW-0999">Mitochondrion inner membrane</keyword>
<keyword evidence="3" id="KW-0809">Transit peptide</keyword>
<dbReference type="PANTHER" id="PTHR11504">
    <property type="entry name" value="CYTOCHROME C OXIDASE POLYPEPTIDE VIA"/>
    <property type="match status" value="1"/>
</dbReference>
<dbReference type="Gene3D" id="4.10.95.10">
    <property type="entry name" value="Cytochrome c oxidase, subunit VIa"/>
    <property type="match status" value="1"/>
</dbReference>
<dbReference type="GO" id="GO:0005743">
    <property type="term" value="C:mitochondrial inner membrane"/>
    <property type="evidence" value="ECO:0007669"/>
    <property type="project" value="UniProtKB-SubCell"/>
</dbReference>
<evidence type="ECO:0000313" key="7">
    <source>
        <dbReference type="EMBL" id="TNY22853.1"/>
    </source>
</evidence>
<dbReference type="Proteomes" id="UP000311382">
    <property type="component" value="Unassembled WGS sequence"/>
</dbReference>
<protein>
    <submittedName>
        <fullName evidence="7">Cytochrome c oxidase, subunit VIa</fullName>
    </submittedName>
</protein>
<dbReference type="InterPro" id="IPR001349">
    <property type="entry name" value="Cyt_c_oxidase_su6a"/>
</dbReference>
<keyword evidence="4" id="KW-0496">Mitochondrion</keyword>
<comment type="subcellular location">
    <subcellularLocation>
        <location evidence="1">Mitochondrion inner membrane</location>
    </subcellularLocation>
</comment>
<dbReference type="InterPro" id="IPR036418">
    <property type="entry name" value="Cyt_c_oxidase_su6a_sf"/>
</dbReference>
<proteinExistence type="inferred from homology"/>
<dbReference type="AlphaFoldDB" id="A0A5C5G192"/>
<dbReference type="EMBL" id="SOZI01000019">
    <property type="protein sequence ID" value="TNY22853.1"/>
    <property type="molecule type" value="Genomic_DNA"/>
</dbReference>
<keyword evidence="8" id="KW-1185">Reference proteome</keyword>
<comment type="caution">
    <text evidence="7">The sequence shown here is derived from an EMBL/GenBank/DDBJ whole genome shotgun (WGS) entry which is preliminary data.</text>
</comment>
<dbReference type="PANTHER" id="PTHR11504:SF0">
    <property type="entry name" value="CYTOCHROME C OXIDASE SUBUNIT"/>
    <property type="match status" value="1"/>
</dbReference>
<organism evidence="7 8">
    <name type="scientific">Rhodotorula diobovata</name>
    <dbReference type="NCBI Taxonomy" id="5288"/>
    <lineage>
        <taxon>Eukaryota</taxon>
        <taxon>Fungi</taxon>
        <taxon>Dikarya</taxon>
        <taxon>Basidiomycota</taxon>
        <taxon>Pucciniomycotina</taxon>
        <taxon>Microbotryomycetes</taxon>
        <taxon>Sporidiobolales</taxon>
        <taxon>Sporidiobolaceae</taxon>
        <taxon>Rhodotorula</taxon>
    </lineage>
</organism>
<sequence>MFAAFRTAARTAQRAYSTAAPAGASGTEFEAARQAVADHAKHSAELWRKITYYVAFPSIIIGFLNAKALADEHEKHLEHIKEENDFNKREKAFPWGDNTPFFNPHVNIPVE</sequence>
<evidence type="ECO:0000256" key="2">
    <source>
        <dbReference type="ARBA" id="ARBA00022792"/>
    </source>
</evidence>
<dbReference type="GO" id="GO:0006123">
    <property type="term" value="P:mitochondrial electron transport, cytochrome c to oxygen"/>
    <property type="evidence" value="ECO:0007669"/>
    <property type="project" value="TreeGrafter"/>
</dbReference>
<dbReference type="Pfam" id="PF02046">
    <property type="entry name" value="COX6A"/>
    <property type="match status" value="1"/>
</dbReference>